<reference evidence="10 11" key="1">
    <citation type="submission" date="2018-06" db="EMBL/GenBank/DDBJ databases">
        <authorList>
            <consortium name="Pathogen Informatics"/>
            <person name="Doyle S."/>
        </authorList>
    </citation>
    <scope>NUCLEOTIDE SEQUENCE [LARGE SCALE GENOMIC DNA]</scope>
    <source>
        <strain evidence="10 11">NCTC11155</strain>
    </source>
</reference>
<keyword evidence="6" id="KW-0732">Signal</keyword>
<dbReference type="InterPro" id="IPR017853">
    <property type="entry name" value="GH"/>
</dbReference>
<keyword evidence="5 10" id="KW-0326">Glycosidase</keyword>
<keyword evidence="4" id="KW-0106">Calcium</keyword>
<dbReference type="InterPro" id="IPR029483">
    <property type="entry name" value="GH97_C"/>
</dbReference>
<comment type="subunit">
    <text evidence="2">Monomer.</text>
</comment>
<feature type="chain" id="PRO_5016764812" evidence="6">
    <location>
        <begin position="35"/>
        <end position="662"/>
    </location>
</feature>
<sequence>MEKMKELYLILIHTMKKRLKLLLLLLAATLPLKAQDVIVKGPDGNLQVAVTCIGGGKVVYSVSYKDKQMLENSPLGMETNVGDFAKGLKLTGHEVNKIDSRYSLNRIKTSQVHYRANELNCFFDNAKGQKMQITFRVSNNDVAFRYTLFRQGDTGSVRVMNENTGFAFPEKTTTFLCPQSNAMIGWKRTKPSYEEGYKVDAPMNERSHYGHGYTFPCLFKVGEDGWVLVSETGVDSRYCASRLSDADNGVYNVEFPMPEENNGNGTIEPAFALPGNTPWRTVTVGETLKPIVETTVPWDVVEPRYATEHDYKPGRGTWSWILWQDGSINYDDQVRYVDLAAAMGYEYVLVDNWWDKYIGRERMEQLIKYARSKGVEVFLWYSSSGYWNDIEQGPVNKMDNSIARKQEMRWMQSMGVKGIKVDFFGGDKQETMRLYEEILSDADDHGLMVIFHGCTLPRGWERMYPNYAGSEAVLASENLIFSQHACDNEAFNATLHPFIRNAVGCMEFGGVFLNKRLNRGNDGGTTRRTTDIFQLATAVLFQNPIQNFALAPNNLADAPGVCVDFMKQVPTTWDETRFIDGYPGRYVVLARRHGDVWYVAAVNATAEPLKLKLSLPMLPAGDVVSVYLDDKKLQPQQKEQKIKTDGTLQLTVQPMGGAVIVK</sequence>
<dbReference type="Proteomes" id="UP000254424">
    <property type="component" value="Unassembled WGS sequence"/>
</dbReference>
<evidence type="ECO:0000259" key="9">
    <source>
        <dbReference type="Pfam" id="PF14509"/>
    </source>
</evidence>
<proteinExistence type="predicted"/>
<dbReference type="InterPro" id="IPR013785">
    <property type="entry name" value="Aldolase_TIM"/>
</dbReference>
<keyword evidence="3 10" id="KW-0378">Hydrolase</keyword>
<dbReference type="InterPro" id="IPR013780">
    <property type="entry name" value="Glyco_hydro_b"/>
</dbReference>
<dbReference type="Pfam" id="PF10566">
    <property type="entry name" value="Glyco_hydro_97"/>
    <property type="match status" value="1"/>
</dbReference>
<evidence type="ECO:0000256" key="5">
    <source>
        <dbReference type="ARBA" id="ARBA00023295"/>
    </source>
</evidence>
<protein>
    <submittedName>
        <fullName evidence="10">Alpha-glucosidase</fullName>
        <ecNumber evidence="10">3.2.1.22</ecNumber>
    </submittedName>
</protein>
<dbReference type="InterPro" id="IPR014718">
    <property type="entry name" value="GH-type_carb-bd"/>
</dbReference>
<dbReference type="Gene3D" id="2.70.98.10">
    <property type="match status" value="1"/>
</dbReference>
<evidence type="ECO:0000256" key="1">
    <source>
        <dbReference type="ARBA" id="ARBA00001913"/>
    </source>
</evidence>
<evidence type="ECO:0000259" key="8">
    <source>
        <dbReference type="Pfam" id="PF14508"/>
    </source>
</evidence>
<dbReference type="InterPro" id="IPR052720">
    <property type="entry name" value="Glycosyl_hydrolase_97"/>
</dbReference>
<evidence type="ECO:0000313" key="11">
    <source>
        <dbReference type="Proteomes" id="UP000254424"/>
    </source>
</evidence>
<evidence type="ECO:0000256" key="2">
    <source>
        <dbReference type="ARBA" id="ARBA00011245"/>
    </source>
</evidence>
<evidence type="ECO:0000256" key="4">
    <source>
        <dbReference type="ARBA" id="ARBA00022837"/>
    </source>
</evidence>
<dbReference type="Gene3D" id="3.20.20.70">
    <property type="entry name" value="Aldolase class I"/>
    <property type="match status" value="1"/>
</dbReference>
<dbReference type="AlphaFoldDB" id="A0A380Z7M7"/>
<dbReference type="GO" id="GO:0030246">
    <property type="term" value="F:carbohydrate binding"/>
    <property type="evidence" value="ECO:0007669"/>
    <property type="project" value="InterPro"/>
</dbReference>
<dbReference type="Gene3D" id="2.60.40.1180">
    <property type="entry name" value="Golgi alpha-mannosidase II"/>
    <property type="match status" value="1"/>
</dbReference>
<dbReference type="Pfam" id="PF14509">
    <property type="entry name" value="GH97_C"/>
    <property type="match status" value="1"/>
</dbReference>
<feature type="domain" description="Glycosyl-hydrolase 97 N-terminal" evidence="8">
    <location>
        <begin position="39"/>
        <end position="303"/>
    </location>
</feature>
<evidence type="ECO:0000256" key="3">
    <source>
        <dbReference type="ARBA" id="ARBA00022801"/>
    </source>
</evidence>
<feature type="domain" description="Glycosyl-hydrolase 97 catalytic" evidence="7">
    <location>
        <begin position="326"/>
        <end position="473"/>
    </location>
</feature>
<gene>
    <name evidence="10" type="ORF">NCTC11155_02055</name>
</gene>
<evidence type="ECO:0000313" key="10">
    <source>
        <dbReference type="EMBL" id="SUV42681.1"/>
    </source>
</evidence>
<feature type="signal peptide" evidence="6">
    <location>
        <begin position="1"/>
        <end position="34"/>
    </location>
</feature>
<dbReference type="InterPro" id="IPR029486">
    <property type="entry name" value="GH97_N"/>
</dbReference>
<dbReference type="Pfam" id="PF14508">
    <property type="entry name" value="GH97_N"/>
    <property type="match status" value="1"/>
</dbReference>
<dbReference type="EMBL" id="UFSX01000002">
    <property type="protein sequence ID" value="SUV42681.1"/>
    <property type="molecule type" value="Genomic_DNA"/>
</dbReference>
<comment type="cofactor">
    <cofactor evidence="1">
        <name>Ca(2+)</name>
        <dbReference type="ChEBI" id="CHEBI:29108"/>
    </cofactor>
</comment>
<dbReference type="PANTHER" id="PTHR35803:SF2">
    <property type="entry name" value="RETAINING ALPHA-GALACTOSIDASE"/>
    <property type="match status" value="1"/>
</dbReference>
<dbReference type="SUPFAM" id="SSF51445">
    <property type="entry name" value="(Trans)glycosidases"/>
    <property type="match status" value="1"/>
</dbReference>
<dbReference type="InterPro" id="IPR019563">
    <property type="entry name" value="GH97_catalytic"/>
</dbReference>
<organism evidence="10 11">
    <name type="scientific">Bacteroides eggerthii</name>
    <dbReference type="NCBI Taxonomy" id="28111"/>
    <lineage>
        <taxon>Bacteria</taxon>
        <taxon>Pseudomonadati</taxon>
        <taxon>Bacteroidota</taxon>
        <taxon>Bacteroidia</taxon>
        <taxon>Bacteroidales</taxon>
        <taxon>Bacteroidaceae</taxon>
        <taxon>Bacteroides</taxon>
    </lineage>
</organism>
<dbReference type="PANTHER" id="PTHR35803">
    <property type="entry name" value="GLUCAN 1,4-ALPHA-GLUCOSIDASE SUSB-RELATED"/>
    <property type="match status" value="1"/>
</dbReference>
<evidence type="ECO:0000259" key="7">
    <source>
        <dbReference type="Pfam" id="PF10566"/>
    </source>
</evidence>
<accession>A0A380Z7M7</accession>
<evidence type="ECO:0000256" key="6">
    <source>
        <dbReference type="SAM" id="SignalP"/>
    </source>
</evidence>
<dbReference type="GO" id="GO:0004557">
    <property type="term" value="F:alpha-galactosidase activity"/>
    <property type="evidence" value="ECO:0007669"/>
    <property type="project" value="UniProtKB-EC"/>
</dbReference>
<dbReference type="EC" id="3.2.1.22" evidence="10"/>
<name>A0A380Z7M7_9BACE</name>
<dbReference type="STRING" id="483216.BACEGG_00165"/>
<feature type="domain" description="Glycosyl-hydrolase 97 C-terminal oligomerisation" evidence="9">
    <location>
        <begin position="572"/>
        <end position="660"/>
    </location>
</feature>